<evidence type="ECO:0000313" key="3">
    <source>
        <dbReference type="Proteomes" id="UP001292216"/>
    </source>
</evidence>
<evidence type="ECO:0000313" key="2">
    <source>
        <dbReference type="EMBL" id="MEA3571773.1"/>
    </source>
</evidence>
<dbReference type="Proteomes" id="UP001292216">
    <property type="component" value="Unassembled WGS sequence"/>
</dbReference>
<feature type="compositionally biased region" description="Polar residues" evidence="1">
    <location>
        <begin position="13"/>
        <end position="31"/>
    </location>
</feature>
<keyword evidence="3" id="KW-1185">Reference proteome</keyword>
<proteinExistence type="predicted"/>
<dbReference type="EMBL" id="JAYERP010000001">
    <property type="protein sequence ID" value="MEA3571773.1"/>
    <property type="molecule type" value="Genomic_DNA"/>
</dbReference>
<comment type="caution">
    <text evidence="2">The sequence shown here is derived from an EMBL/GenBank/DDBJ whole genome shotgun (WGS) entry which is preliminary data.</text>
</comment>
<gene>
    <name evidence="2" type="ORF">U9M73_17650</name>
</gene>
<reference evidence="2 3" key="1">
    <citation type="submission" date="2023-12" db="EMBL/GenBank/DDBJ databases">
        <title>Whole genome sequencing of Paenibacillus phoenicis isolated from the Phoenix Mars Lander spacecraft assembly facility.</title>
        <authorList>
            <person name="Garcia A."/>
            <person name="Venkateswaran K."/>
        </authorList>
    </citation>
    <scope>NUCLEOTIDE SEQUENCE [LARGE SCALE GENOMIC DNA]</scope>
    <source>
        <strain evidence="2 3">3PO2SA</strain>
    </source>
</reference>
<evidence type="ECO:0000256" key="1">
    <source>
        <dbReference type="SAM" id="MobiDB-lite"/>
    </source>
</evidence>
<protein>
    <submittedName>
        <fullName evidence="2">Uncharacterized protein</fullName>
    </submittedName>
</protein>
<organism evidence="2 3">
    <name type="scientific">Paenibacillus phoenicis</name>
    <dbReference type="NCBI Taxonomy" id="554117"/>
    <lineage>
        <taxon>Bacteria</taxon>
        <taxon>Bacillati</taxon>
        <taxon>Bacillota</taxon>
        <taxon>Bacilli</taxon>
        <taxon>Bacillales</taxon>
        <taxon>Paenibacillaceae</taxon>
        <taxon>Paenibacillus</taxon>
    </lineage>
</organism>
<dbReference type="RefSeq" id="WP_323078332.1">
    <property type="nucleotide sequence ID" value="NZ_CBCSKM010000009.1"/>
</dbReference>
<accession>A0ABU5PPB0</accession>
<name>A0ABU5PPB0_9BACL</name>
<sequence length="96" mass="10470">MITARGLIGEDSGITTRRITPQPAKQPQQTLTVRRRVTTSPGDMYATVTFEALDQAGAVVRAESLRTRQPVMLSAIIPRQQDFVDGLAAEGYAVRV</sequence>
<feature type="region of interest" description="Disordered" evidence="1">
    <location>
        <begin position="1"/>
        <end position="34"/>
    </location>
</feature>